<dbReference type="InterPro" id="IPR011994">
    <property type="entry name" value="Cytidylate_kinase_dom"/>
</dbReference>
<organism evidence="10 11">
    <name type="scientific">Pelagibius litoralis</name>
    <dbReference type="NCBI Taxonomy" id="374515"/>
    <lineage>
        <taxon>Bacteria</taxon>
        <taxon>Pseudomonadati</taxon>
        <taxon>Pseudomonadota</taxon>
        <taxon>Alphaproteobacteria</taxon>
        <taxon>Rhodospirillales</taxon>
        <taxon>Rhodovibrionaceae</taxon>
        <taxon>Pelagibius</taxon>
    </lineage>
</organism>
<keyword evidence="5 8" id="KW-0067">ATP-binding</keyword>
<dbReference type="AlphaFoldDB" id="A0A967CAY0"/>
<dbReference type="Pfam" id="PF02224">
    <property type="entry name" value="Cytidylate_kin"/>
    <property type="match status" value="1"/>
</dbReference>
<name>A0A967CAY0_9PROT</name>
<keyword evidence="3 8" id="KW-0547">Nucleotide-binding</keyword>
<gene>
    <name evidence="8" type="primary">cmk</name>
    <name evidence="10" type="ORF">HBA54_05180</name>
</gene>
<evidence type="ECO:0000256" key="1">
    <source>
        <dbReference type="ARBA" id="ARBA00009427"/>
    </source>
</evidence>
<dbReference type="EMBL" id="JAAQPH010000003">
    <property type="protein sequence ID" value="NIA67978.1"/>
    <property type="molecule type" value="Genomic_DNA"/>
</dbReference>
<evidence type="ECO:0000256" key="5">
    <source>
        <dbReference type="ARBA" id="ARBA00022840"/>
    </source>
</evidence>
<dbReference type="GO" id="GO:0005524">
    <property type="term" value="F:ATP binding"/>
    <property type="evidence" value="ECO:0007669"/>
    <property type="project" value="UniProtKB-UniRule"/>
</dbReference>
<evidence type="ECO:0000259" key="9">
    <source>
        <dbReference type="Pfam" id="PF02224"/>
    </source>
</evidence>
<accession>A0A967CAY0</accession>
<comment type="catalytic activity">
    <reaction evidence="7 8">
        <text>CMP + ATP = CDP + ADP</text>
        <dbReference type="Rhea" id="RHEA:11600"/>
        <dbReference type="ChEBI" id="CHEBI:30616"/>
        <dbReference type="ChEBI" id="CHEBI:58069"/>
        <dbReference type="ChEBI" id="CHEBI:60377"/>
        <dbReference type="ChEBI" id="CHEBI:456216"/>
        <dbReference type="EC" id="2.7.4.25"/>
    </reaction>
</comment>
<comment type="caution">
    <text evidence="10">The sequence shown here is derived from an EMBL/GenBank/DDBJ whole genome shotgun (WGS) entry which is preliminary data.</text>
</comment>
<dbReference type="InterPro" id="IPR027417">
    <property type="entry name" value="P-loop_NTPase"/>
</dbReference>
<evidence type="ECO:0000256" key="2">
    <source>
        <dbReference type="ARBA" id="ARBA00022679"/>
    </source>
</evidence>
<dbReference type="CDD" id="cd02020">
    <property type="entry name" value="CMPK"/>
    <property type="match status" value="1"/>
</dbReference>
<protein>
    <recommendedName>
        <fullName evidence="8">Cytidylate kinase</fullName>
        <shortName evidence="8">CK</shortName>
        <ecNumber evidence="8">2.7.4.25</ecNumber>
    </recommendedName>
    <alternativeName>
        <fullName evidence="8">Cytidine monophosphate kinase</fullName>
        <shortName evidence="8">CMP kinase</shortName>
    </alternativeName>
</protein>
<comment type="subcellular location">
    <subcellularLocation>
        <location evidence="8">Cytoplasm</location>
    </subcellularLocation>
</comment>
<dbReference type="Gene3D" id="3.40.50.300">
    <property type="entry name" value="P-loop containing nucleotide triphosphate hydrolases"/>
    <property type="match status" value="1"/>
</dbReference>
<evidence type="ECO:0000256" key="4">
    <source>
        <dbReference type="ARBA" id="ARBA00022777"/>
    </source>
</evidence>
<feature type="binding site" evidence="8">
    <location>
        <begin position="7"/>
        <end position="15"/>
    </location>
    <ligand>
        <name>ATP</name>
        <dbReference type="ChEBI" id="CHEBI:30616"/>
    </ligand>
</feature>
<feature type="domain" description="Cytidylate kinase" evidence="9">
    <location>
        <begin position="3"/>
        <end position="206"/>
    </location>
</feature>
<proteinExistence type="inferred from homology"/>
<evidence type="ECO:0000256" key="3">
    <source>
        <dbReference type="ARBA" id="ARBA00022741"/>
    </source>
</evidence>
<dbReference type="InterPro" id="IPR003136">
    <property type="entry name" value="Cytidylate_kin"/>
</dbReference>
<keyword evidence="2 8" id="KW-0808">Transferase</keyword>
<evidence type="ECO:0000256" key="6">
    <source>
        <dbReference type="ARBA" id="ARBA00047615"/>
    </source>
</evidence>
<dbReference type="GO" id="GO:0005737">
    <property type="term" value="C:cytoplasm"/>
    <property type="evidence" value="ECO:0007669"/>
    <property type="project" value="UniProtKB-SubCell"/>
</dbReference>
<sequence length="217" mass="23159">MIIAVDGPVAAGKGTLARRLAEALDFAYLDTGSIYRAVAAKILAGNGNPEDRDLAIQAAEDLAAADLERSDLRREDVGQAASKVAANQAVREVLLAFQRRFAEHPPGGKTGAVLDGRDIGTVVCPAANVKLFLTASMEARALRRHKELLERGEESIYARVLQDLRERDARDSGRVTAPMKAADDAMRLDTSEMDADRVFATAMAEIARQGGPGSGTE</sequence>
<dbReference type="GO" id="GO:0006220">
    <property type="term" value="P:pyrimidine nucleotide metabolic process"/>
    <property type="evidence" value="ECO:0007669"/>
    <property type="project" value="UniProtKB-UniRule"/>
</dbReference>
<evidence type="ECO:0000313" key="10">
    <source>
        <dbReference type="EMBL" id="NIA67978.1"/>
    </source>
</evidence>
<keyword evidence="8" id="KW-0963">Cytoplasm</keyword>
<keyword evidence="4 8" id="KW-0418">Kinase</keyword>
<evidence type="ECO:0000256" key="8">
    <source>
        <dbReference type="HAMAP-Rule" id="MF_00238"/>
    </source>
</evidence>
<evidence type="ECO:0000256" key="7">
    <source>
        <dbReference type="ARBA" id="ARBA00048478"/>
    </source>
</evidence>
<evidence type="ECO:0000313" key="11">
    <source>
        <dbReference type="Proteomes" id="UP000761264"/>
    </source>
</evidence>
<dbReference type="EC" id="2.7.4.25" evidence="8"/>
<dbReference type="Proteomes" id="UP000761264">
    <property type="component" value="Unassembled WGS sequence"/>
</dbReference>
<keyword evidence="11" id="KW-1185">Reference proteome</keyword>
<dbReference type="NCBIfam" id="TIGR00017">
    <property type="entry name" value="cmk"/>
    <property type="match status" value="1"/>
</dbReference>
<dbReference type="HAMAP" id="MF_00238">
    <property type="entry name" value="Cytidyl_kinase_type1"/>
    <property type="match status" value="1"/>
</dbReference>
<comment type="catalytic activity">
    <reaction evidence="6 8">
        <text>dCMP + ATP = dCDP + ADP</text>
        <dbReference type="Rhea" id="RHEA:25094"/>
        <dbReference type="ChEBI" id="CHEBI:30616"/>
        <dbReference type="ChEBI" id="CHEBI:57566"/>
        <dbReference type="ChEBI" id="CHEBI:58593"/>
        <dbReference type="ChEBI" id="CHEBI:456216"/>
        <dbReference type="EC" id="2.7.4.25"/>
    </reaction>
</comment>
<comment type="similarity">
    <text evidence="1 8">Belongs to the cytidylate kinase family. Type 1 subfamily.</text>
</comment>
<dbReference type="RefSeq" id="WP_167222075.1">
    <property type="nucleotide sequence ID" value="NZ_JAAQPH010000003.1"/>
</dbReference>
<dbReference type="GO" id="GO:0036431">
    <property type="term" value="F:dCMP kinase activity"/>
    <property type="evidence" value="ECO:0007669"/>
    <property type="project" value="InterPro"/>
</dbReference>
<dbReference type="SUPFAM" id="SSF52540">
    <property type="entry name" value="P-loop containing nucleoside triphosphate hydrolases"/>
    <property type="match status" value="1"/>
</dbReference>
<reference evidence="10" key="1">
    <citation type="submission" date="2020-03" db="EMBL/GenBank/DDBJ databases">
        <title>Genome of Pelagibius litoralis DSM 21314T.</title>
        <authorList>
            <person name="Wang G."/>
        </authorList>
    </citation>
    <scope>NUCLEOTIDE SEQUENCE</scope>
    <source>
        <strain evidence="10">DSM 21314</strain>
    </source>
</reference>